<proteinExistence type="predicted"/>
<sequence>MNSAFGAEHHPPSLGAATSQSSPSNRDRKMASSEQLVL</sequence>
<keyword evidence="3" id="KW-1185">Reference proteome</keyword>
<evidence type="ECO:0000313" key="3">
    <source>
        <dbReference type="Proteomes" id="UP000265520"/>
    </source>
</evidence>
<comment type="caution">
    <text evidence="2">The sequence shown here is derived from an EMBL/GenBank/DDBJ whole genome shotgun (WGS) entry which is preliminary data.</text>
</comment>
<reference evidence="2 3" key="1">
    <citation type="journal article" date="2018" name="Front. Plant Sci.">
        <title>Red Clover (Trifolium pratense) and Zigzag Clover (T. medium) - A Picture of Genomic Similarities and Differences.</title>
        <authorList>
            <person name="Dluhosova J."/>
            <person name="Istvanek J."/>
            <person name="Nedelnik J."/>
            <person name="Repkova J."/>
        </authorList>
    </citation>
    <scope>NUCLEOTIDE SEQUENCE [LARGE SCALE GENOMIC DNA]</scope>
    <source>
        <strain evidence="3">cv. 10/8</strain>
        <tissue evidence="2">Leaf</tissue>
    </source>
</reference>
<accession>A0A392T2F2</accession>
<feature type="non-terminal residue" evidence="2">
    <location>
        <position position="38"/>
    </location>
</feature>
<dbReference type="EMBL" id="LXQA010492424">
    <property type="protein sequence ID" value="MCI55209.1"/>
    <property type="molecule type" value="Genomic_DNA"/>
</dbReference>
<evidence type="ECO:0000313" key="2">
    <source>
        <dbReference type="EMBL" id="MCI55209.1"/>
    </source>
</evidence>
<feature type="region of interest" description="Disordered" evidence="1">
    <location>
        <begin position="1"/>
        <end position="38"/>
    </location>
</feature>
<dbReference type="AlphaFoldDB" id="A0A392T2F2"/>
<dbReference type="Proteomes" id="UP000265520">
    <property type="component" value="Unassembled WGS sequence"/>
</dbReference>
<name>A0A392T2F2_9FABA</name>
<protein>
    <submittedName>
        <fullName evidence="2">Uncharacterized protein</fullName>
    </submittedName>
</protein>
<evidence type="ECO:0000256" key="1">
    <source>
        <dbReference type="SAM" id="MobiDB-lite"/>
    </source>
</evidence>
<organism evidence="2 3">
    <name type="scientific">Trifolium medium</name>
    <dbReference type="NCBI Taxonomy" id="97028"/>
    <lineage>
        <taxon>Eukaryota</taxon>
        <taxon>Viridiplantae</taxon>
        <taxon>Streptophyta</taxon>
        <taxon>Embryophyta</taxon>
        <taxon>Tracheophyta</taxon>
        <taxon>Spermatophyta</taxon>
        <taxon>Magnoliopsida</taxon>
        <taxon>eudicotyledons</taxon>
        <taxon>Gunneridae</taxon>
        <taxon>Pentapetalae</taxon>
        <taxon>rosids</taxon>
        <taxon>fabids</taxon>
        <taxon>Fabales</taxon>
        <taxon>Fabaceae</taxon>
        <taxon>Papilionoideae</taxon>
        <taxon>50 kb inversion clade</taxon>
        <taxon>NPAAA clade</taxon>
        <taxon>Hologalegina</taxon>
        <taxon>IRL clade</taxon>
        <taxon>Trifolieae</taxon>
        <taxon>Trifolium</taxon>
    </lineage>
</organism>